<dbReference type="InterPro" id="IPR005645">
    <property type="entry name" value="FSH-like_dom"/>
</dbReference>
<sequence>MPHAIDNTHYQLPIILCLHGHGTSAAIFEAQTRNIRLALRTQFKFVYIDAPYLSNPGPGVMPTFADSGPYYSWFHDTATGKIPQTTMAAGLSGVGKYVAAALKAKGIRTSDVVAVMGFSQGTVVASCLLLQSQFRDVRWSGLRFGIMLSGACRDDLVTAFTGQKLKVQTVHVHGLRDPYLGSSRRLAAEVYHPSCAKVMEFDVGHHIPAAKSDLDVLTSSIREMNRRTKAKQTPQAPRSDCGSASIGVSGVQLTSRLDAHINAADMDFQPIQKSQPANNFALAIPNTTSSRLIYMSGRGGLGGGGGGGGGGFGGFGGGGGRGGGGGGGGFGGQGGNPGLAGLLGGGVKMIAGGIGLASESISARKEKNKAKKARENGTESSSSAPTQYQEEDHGHRDVAEGDTVEEQWDLDEAQDQLVARPEPTQGGYAPSIGEATDSFLQTYGRPPSYTEIAPARLPLPVILPQRRPKDRTRGFVRAYAPVLETVGIDQPAWFAFLDSFDKATEASPLFLYINLASIATTFIPHGIGMVVSIAITKAVNVAMDIQSRQRTNKHLDRINNEYFRPKNLFCLVMTWRPESLEDMGTVDISSTIASTQSYDEMGTRRKFKNSSATQYGTLTFPETAPLIYPALDKLGDDNNEEALKTKAKLKKKMGFVGDYYDRRATAKYQGKNPDAPEVLKGQKQTFKSRYADPNHAANSGSLVSLVTGGKINPPSLGGGGGGGFGRGGGGMGGGFGRGGGGGGMGGGFGGFGGGRGGSGQQQQFSGNGNASPDEHQQQVPNNSSNRGGMGGSGRGGFMGMSGFGGGGSNPIAKLLKKDVLYLMVVNMPSAEEIAQAEALGQASNNNMNHKIMGT</sequence>
<accession>A0A370TQC9</accession>
<feature type="compositionally biased region" description="Polar residues" evidence="1">
    <location>
        <begin position="378"/>
        <end position="388"/>
    </location>
</feature>
<dbReference type="OrthoDB" id="3433125at2759"/>
<dbReference type="RefSeq" id="XP_031870376.1">
    <property type="nucleotide sequence ID" value="XM_032013776.1"/>
</dbReference>
<feature type="region of interest" description="Disordered" evidence="1">
    <location>
        <begin position="746"/>
        <end position="795"/>
    </location>
</feature>
<proteinExistence type="predicted"/>
<dbReference type="GeneID" id="43598002"/>
<dbReference type="EMBL" id="NPIC01000003">
    <property type="protein sequence ID" value="RDL37720.1"/>
    <property type="molecule type" value="Genomic_DNA"/>
</dbReference>
<feature type="domain" description="Serine hydrolase" evidence="2">
    <location>
        <begin position="15"/>
        <end position="214"/>
    </location>
</feature>
<name>A0A370TQC9_9HELO</name>
<dbReference type="PANTHER" id="PTHR38887:SF1">
    <property type="entry name" value="RAS MODIFICATION PROTEIN ERF4"/>
    <property type="match status" value="1"/>
</dbReference>
<dbReference type="AlphaFoldDB" id="A0A370TQC9"/>
<dbReference type="Proteomes" id="UP000254866">
    <property type="component" value="Unassembled WGS sequence"/>
</dbReference>
<dbReference type="InterPro" id="IPR029058">
    <property type="entry name" value="AB_hydrolase_fold"/>
</dbReference>
<dbReference type="InterPro" id="IPR053221">
    <property type="entry name" value="Burnettramic_acid_biosynth"/>
</dbReference>
<evidence type="ECO:0000256" key="1">
    <source>
        <dbReference type="SAM" id="MobiDB-lite"/>
    </source>
</evidence>
<evidence type="ECO:0000313" key="3">
    <source>
        <dbReference type="EMBL" id="RDL37720.1"/>
    </source>
</evidence>
<gene>
    <name evidence="3" type="ORF">BP5553_05153</name>
</gene>
<feature type="compositionally biased region" description="Gly residues" evidence="1">
    <location>
        <begin position="746"/>
        <end position="759"/>
    </location>
</feature>
<comment type="caution">
    <text evidence="3">The sequence shown here is derived from an EMBL/GenBank/DDBJ whole genome shotgun (WGS) entry which is preliminary data.</text>
</comment>
<evidence type="ECO:0000313" key="4">
    <source>
        <dbReference type="Proteomes" id="UP000254866"/>
    </source>
</evidence>
<keyword evidence="4" id="KW-1185">Reference proteome</keyword>
<reference evidence="3 4" key="1">
    <citation type="journal article" date="2018" name="IMA Fungus">
        <title>IMA Genome-F 9: Draft genome sequence of Annulohypoxylon stygium, Aspergillus mulundensis, Berkeleyomyces basicola (syn. Thielaviopsis basicola), Ceratocystis smalleyi, two Cercospora beticola strains, Coleophoma cylindrospora, Fusarium fracticaudum, Phialophora cf. hyalina, and Morchella septimelata.</title>
        <authorList>
            <person name="Wingfield B.D."/>
            <person name="Bills G.F."/>
            <person name="Dong Y."/>
            <person name="Huang W."/>
            <person name="Nel W.J."/>
            <person name="Swalarsk-Parry B.S."/>
            <person name="Vaghefi N."/>
            <person name="Wilken P.M."/>
            <person name="An Z."/>
            <person name="de Beer Z.W."/>
            <person name="De Vos L."/>
            <person name="Chen L."/>
            <person name="Duong T.A."/>
            <person name="Gao Y."/>
            <person name="Hammerbacher A."/>
            <person name="Kikkert J.R."/>
            <person name="Li Y."/>
            <person name="Li H."/>
            <person name="Li K."/>
            <person name="Li Q."/>
            <person name="Liu X."/>
            <person name="Ma X."/>
            <person name="Naidoo K."/>
            <person name="Pethybridge S.J."/>
            <person name="Sun J."/>
            <person name="Steenkamp E.T."/>
            <person name="van der Nest M.A."/>
            <person name="van Wyk S."/>
            <person name="Wingfield M.J."/>
            <person name="Xiong C."/>
            <person name="Yue Q."/>
            <person name="Zhang X."/>
        </authorList>
    </citation>
    <scope>NUCLEOTIDE SEQUENCE [LARGE SCALE GENOMIC DNA]</scope>
    <source>
        <strain evidence="3 4">BP 5553</strain>
    </source>
</reference>
<protein>
    <recommendedName>
        <fullName evidence="2">Serine hydrolase domain-containing protein</fullName>
    </recommendedName>
</protein>
<dbReference type="Pfam" id="PF03959">
    <property type="entry name" value="FSH1"/>
    <property type="match status" value="1"/>
</dbReference>
<feature type="region of interest" description="Disordered" evidence="1">
    <location>
        <begin position="365"/>
        <end position="398"/>
    </location>
</feature>
<dbReference type="SUPFAM" id="SSF53474">
    <property type="entry name" value="alpha/beta-Hydrolases"/>
    <property type="match status" value="1"/>
</dbReference>
<dbReference type="Gene3D" id="3.40.50.1820">
    <property type="entry name" value="alpha/beta hydrolase"/>
    <property type="match status" value="1"/>
</dbReference>
<dbReference type="PANTHER" id="PTHR38887">
    <property type="entry name" value="CHROMOSOME 21, WHOLE GENOME SHOTGUN SEQUENCE"/>
    <property type="match status" value="1"/>
</dbReference>
<evidence type="ECO:0000259" key="2">
    <source>
        <dbReference type="Pfam" id="PF03959"/>
    </source>
</evidence>
<organism evidence="3 4">
    <name type="scientific">Venustampulla echinocandica</name>
    <dbReference type="NCBI Taxonomy" id="2656787"/>
    <lineage>
        <taxon>Eukaryota</taxon>
        <taxon>Fungi</taxon>
        <taxon>Dikarya</taxon>
        <taxon>Ascomycota</taxon>
        <taxon>Pezizomycotina</taxon>
        <taxon>Leotiomycetes</taxon>
        <taxon>Helotiales</taxon>
        <taxon>Pleuroascaceae</taxon>
        <taxon>Venustampulla</taxon>
    </lineage>
</organism>